<gene>
    <name evidence="3" type="ORF">F8C82_11160</name>
</gene>
<dbReference type="Pfam" id="PF01627">
    <property type="entry name" value="Hpt"/>
    <property type="match status" value="1"/>
</dbReference>
<dbReference type="SUPFAM" id="SSF47226">
    <property type="entry name" value="Histidine-containing phosphotransfer domain, HPT domain"/>
    <property type="match status" value="1"/>
</dbReference>
<evidence type="ECO:0000256" key="1">
    <source>
        <dbReference type="PROSITE-ProRule" id="PRU00110"/>
    </source>
</evidence>
<accession>A0A6L3ZFA3</accession>
<keyword evidence="1" id="KW-0597">Phosphoprotein</keyword>
<evidence type="ECO:0000313" key="4">
    <source>
        <dbReference type="Proteomes" id="UP000484164"/>
    </source>
</evidence>
<dbReference type="Proteomes" id="UP000484164">
    <property type="component" value="Unassembled WGS sequence"/>
</dbReference>
<dbReference type="AlphaFoldDB" id="A0A6L3ZFA3"/>
<dbReference type="InterPro" id="IPR036641">
    <property type="entry name" value="HPT_dom_sf"/>
</dbReference>
<dbReference type="GO" id="GO:0000160">
    <property type="term" value="P:phosphorelay signal transduction system"/>
    <property type="evidence" value="ECO:0007669"/>
    <property type="project" value="InterPro"/>
</dbReference>
<feature type="domain" description="HPt" evidence="2">
    <location>
        <begin position="42"/>
        <end position="134"/>
    </location>
</feature>
<dbReference type="EMBL" id="WBVQ01000002">
    <property type="protein sequence ID" value="KAB2816238.1"/>
    <property type="molecule type" value="Genomic_DNA"/>
</dbReference>
<dbReference type="PROSITE" id="PS50894">
    <property type="entry name" value="HPT"/>
    <property type="match status" value="1"/>
</dbReference>
<dbReference type="InterPro" id="IPR008207">
    <property type="entry name" value="Sig_transdc_His_kin_Hpt_dom"/>
</dbReference>
<evidence type="ECO:0000259" key="2">
    <source>
        <dbReference type="PROSITE" id="PS50894"/>
    </source>
</evidence>
<comment type="caution">
    <text evidence="3">The sequence shown here is derived from an EMBL/GenBank/DDBJ whole genome shotgun (WGS) entry which is preliminary data.</text>
</comment>
<proteinExistence type="predicted"/>
<organism evidence="3 4">
    <name type="scientific">Phaeocystidibacter marisrubri</name>
    <dbReference type="NCBI Taxonomy" id="1577780"/>
    <lineage>
        <taxon>Bacteria</taxon>
        <taxon>Pseudomonadati</taxon>
        <taxon>Bacteroidota</taxon>
        <taxon>Flavobacteriia</taxon>
        <taxon>Flavobacteriales</taxon>
        <taxon>Phaeocystidibacteraceae</taxon>
        <taxon>Phaeocystidibacter</taxon>
    </lineage>
</organism>
<name>A0A6L3ZFA3_9FLAO</name>
<dbReference type="GO" id="GO:0004672">
    <property type="term" value="F:protein kinase activity"/>
    <property type="evidence" value="ECO:0007669"/>
    <property type="project" value="UniProtKB-ARBA"/>
</dbReference>
<sequence length="134" mass="14946">MWSAIQAEAVPLFRFSQYLESLMLREGTYHNLAALQTVTEGDAEFEAILITTFVNEAPGIVESMESAYNDGDLETTGRQAHSLKPNAQMFGIDSIHEDLLFIEGCGKEDRDDDQLPALIQRVKNVVLQVVKELS</sequence>
<keyword evidence="4" id="KW-1185">Reference proteome</keyword>
<protein>
    <submittedName>
        <fullName evidence="3">Hpt domain-containing protein</fullName>
    </submittedName>
</protein>
<dbReference type="OrthoDB" id="7478530at2"/>
<dbReference type="Gene3D" id="1.20.120.160">
    <property type="entry name" value="HPT domain"/>
    <property type="match status" value="1"/>
</dbReference>
<evidence type="ECO:0000313" key="3">
    <source>
        <dbReference type="EMBL" id="KAB2816238.1"/>
    </source>
</evidence>
<reference evidence="3 4" key="1">
    <citation type="submission" date="2019-10" db="EMBL/GenBank/DDBJ databases">
        <title>Genome sequence of Phaeocystidibacter marisrubri JCM30614 (type strain).</title>
        <authorList>
            <person name="Bowman J.P."/>
        </authorList>
    </citation>
    <scope>NUCLEOTIDE SEQUENCE [LARGE SCALE GENOMIC DNA]</scope>
    <source>
        <strain evidence="3 4">JCM 30614</strain>
    </source>
</reference>
<feature type="modified residue" description="Phosphohistidine" evidence="1">
    <location>
        <position position="81"/>
    </location>
</feature>